<dbReference type="InterPro" id="IPR000182">
    <property type="entry name" value="GNAT_dom"/>
</dbReference>
<protein>
    <submittedName>
        <fullName evidence="5">Probable N-acetyltransferase camello</fullName>
    </submittedName>
</protein>
<accession>A0A6P8RXQ6</accession>
<evidence type="ECO:0000256" key="1">
    <source>
        <dbReference type="ARBA" id="ARBA00022679"/>
    </source>
</evidence>
<gene>
    <name evidence="5" type="primary">LOC117364626</name>
</gene>
<evidence type="ECO:0000259" key="3">
    <source>
        <dbReference type="PROSITE" id="PS51186"/>
    </source>
</evidence>
<proteinExistence type="predicted"/>
<keyword evidence="2" id="KW-0812">Transmembrane</keyword>
<dbReference type="KEGG" id="gsh:117364626"/>
<dbReference type="CDD" id="cd04301">
    <property type="entry name" value="NAT_SF"/>
    <property type="match status" value="1"/>
</dbReference>
<keyword evidence="2" id="KW-1133">Transmembrane helix</keyword>
<feature type="domain" description="N-acetyltransferase" evidence="3">
    <location>
        <begin position="70"/>
        <end position="225"/>
    </location>
</feature>
<sequence>MLEVIMSDYHIRQYIDFDYEAVRKIFVDGQLEHIPNGTFSVLKNPRMHFLIFFVFLTVLICSKSFLFSFLAIALLLAAAWHFIHAVFHDYVDHSLRDDLLNIQKSYMENEDSCFWVAESNDVVIGMVGAQLHRNHDGEPKIQLKHMCVKKCYRKGGVAKALCRTVLSFARQRGYNAVILETTQIQYAAQRLYENLGFKKLYELPLPSCFGKLLHVCVFYYRYDIKPEVK</sequence>
<dbReference type="PANTHER" id="PTHR13947:SF58">
    <property type="entry name" value="8B (PUTATIVE,_PSEUDO-RELATED"/>
    <property type="match status" value="1"/>
</dbReference>
<keyword evidence="2" id="KW-0472">Membrane</keyword>
<evidence type="ECO:0000313" key="4">
    <source>
        <dbReference type="Proteomes" id="UP000515159"/>
    </source>
</evidence>
<dbReference type="InterPro" id="IPR016181">
    <property type="entry name" value="Acyl_CoA_acyltransferase"/>
</dbReference>
<dbReference type="FunCoup" id="A0A6P8RXQ6">
    <property type="interactions" value="122"/>
</dbReference>
<evidence type="ECO:0000256" key="2">
    <source>
        <dbReference type="SAM" id="Phobius"/>
    </source>
</evidence>
<dbReference type="InterPro" id="IPR050769">
    <property type="entry name" value="NAT_camello-type"/>
</dbReference>
<dbReference type="OrthoDB" id="41532at2759"/>
<dbReference type="SUPFAM" id="SSF55729">
    <property type="entry name" value="Acyl-CoA N-acyltransferases (Nat)"/>
    <property type="match status" value="1"/>
</dbReference>
<dbReference type="GO" id="GO:0008080">
    <property type="term" value="F:N-acetyltransferase activity"/>
    <property type="evidence" value="ECO:0007669"/>
    <property type="project" value="InterPro"/>
</dbReference>
<evidence type="ECO:0000313" key="5">
    <source>
        <dbReference type="RefSeq" id="XP_033809913.1"/>
    </source>
</evidence>
<dbReference type="InParanoid" id="A0A6P8RXQ6"/>
<organism evidence="4 5">
    <name type="scientific">Geotrypetes seraphini</name>
    <name type="common">Gaboon caecilian</name>
    <name type="synonym">Caecilia seraphini</name>
    <dbReference type="NCBI Taxonomy" id="260995"/>
    <lineage>
        <taxon>Eukaryota</taxon>
        <taxon>Metazoa</taxon>
        <taxon>Chordata</taxon>
        <taxon>Craniata</taxon>
        <taxon>Vertebrata</taxon>
        <taxon>Euteleostomi</taxon>
        <taxon>Amphibia</taxon>
        <taxon>Gymnophiona</taxon>
        <taxon>Geotrypetes</taxon>
    </lineage>
</organism>
<dbReference type="AlphaFoldDB" id="A0A6P8RXQ6"/>
<dbReference type="PROSITE" id="PS51186">
    <property type="entry name" value="GNAT"/>
    <property type="match status" value="1"/>
</dbReference>
<reference evidence="5" key="1">
    <citation type="submission" date="2025-08" db="UniProtKB">
        <authorList>
            <consortium name="RefSeq"/>
        </authorList>
    </citation>
    <scope>IDENTIFICATION</scope>
</reference>
<feature type="transmembrane region" description="Helical" evidence="2">
    <location>
        <begin position="49"/>
        <end position="82"/>
    </location>
</feature>
<dbReference type="Pfam" id="PF00583">
    <property type="entry name" value="Acetyltransf_1"/>
    <property type="match status" value="1"/>
</dbReference>
<keyword evidence="1" id="KW-0808">Transferase</keyword>
<dbReference type="GeneID" id="117364626"/>
<dbReference type="Gene3D" id="3.40.630.30">
    <property type="match status" value="1"/>
</dbReference>
<name>A0A6P8RXQ6_GEOSA</name>
<dbReference type="Proteomes" id="UP000515159">
    <property type="component" value="Chromosome 1"/>
</dbReference>
<dbReference type="RefSeq" id="XP_033809913.1">
    <property type="nucleotide sequence ID" value="XM_033954022.1"/>
</dbReference>
<dbReference type="PANTHER" id="PTHR13947">
    <property type="entry name" value="GNAT FAMILY N-ACETYLTRANSFERASE"/>
    <property type="match status" value="1"/>
</dbReference>
<keyword evidence="4" id="KW-1185">Reference proteome</keyword>